<evidence type="ECO:0000313" key="1">
    <source>
        <dbReference type="EnsemblPlants" id="AVESA.00010b.r2.1DG0149010.1.CDS"/>
    </source>
</evidence>
<name>A0ACD5TYG0_AVESA</name>
<organism evidence="1 2">
    <name type="scientific">Avena sativa</name>
    <name type="common">Oat</name>
    <dbReference type="NCBI Taxonomy" id="4498"/>
    <lineage>
        <taxon>Eukaryota</taxon>
        <taxon>Viridiplantae</taxon>
        <taxon>Streptophyta</taxon>
        <taxon>Embryophyta</taxon>
        <taxon>Tracheophyta</taxon>
        <taxon>Spermatophyta</taxon>
        <taxon>Magnoliopsida</taxon>
        <taxon>Liliopsida</taxon>
        <taxon>Poales</taxon>
        <taxon>Poaceae</taxon>
        <taxon>BOP clade</taxon>
        <taxon>Pooideae</taxon>
        <taxon>Poodae</taxon>
        <taxon>Poeae</taxon>
        <taxon>Poeae Chloroplast Group 1 (Aveneae type)</taxon>
        <taxon>Aveninae</taxon>
        <taxon>Avena</taxon>
    </lineage>
</organism>
<dbReference type="Proteomes" id="UP001732700">
    <property type="component" value="Chromosome 1D"/>
</dbReference>
<sequence length="553" mass="62166">MEKNPRTSTHSWEFTNQVAVDTADGATLPTLANVNRRRRRRRFRPFTFPVHRQRRPLLHLHLPRLARRTKSILGSSMEHCDREILAKRSKLSDGGDGEDRLSAFPDDILIHILCKFGNSAVAARTSVLSSRWSRLWKLLPQLWFRSSTDPHGIRAALESHEAPVLRCLAVRLRDASPESVAVWLPIAARRLSGKLLLIKKTPQNEAAEGGASLELPCFEKATSICLQLGYLGLSVPPLGKLTVHHARGLRDFSVHSDSLIEIELTHLQPEVGDALGLGNFTIHSDSLEQLTLTHLRVLKQLNVMAPALVMLSLHTCFLSSLSQPVANISAPMLESLYWNDVYHPSSTQFGNMENLKWLAAFPFLVYGSHGQSTNTYCLGLIRRFHLVRDLSLLLIYTPNMMNQEYVMGDISKLQDITRLSLTILPEVHSFGASVFHVLRMGTGLRTLRLALAATTSHPEVQPACPSGCVCEHPSNWKTEELALNRLQEVEIYDLRGTEHEAALIKRLFEWAIVVEKITITFDCSVTEIKAKEFFQMLRSFSRPEICMKGPSFA</sequence>
<protein>
    <submittedName>
        <fullName evidence="1">Uncharacterized protein</fullName>
    </submittedName>
</protein>
<accession>A0ACD5TYG0</accession>
<keyword evidence="2" id="KW-1185">Reference proteome</keyword>
<reference evidence="1" key="1">
    <citation type="submission" date="2021-05" db="EMBL/GenBank/DDBJ databases">
        <authorList>
            <person name="Scholz U."/>
            <person name="Mascher M."/>
            <person name="Fiebig A."/>
        </authorList>
    </citation>
    <scope>NUCLEOTIDE SEQUENCE [LARGE SCALE GENOMIC DNA]</scope>
</reference>
<dbReference type="EnsemblPlants" id="AVESA.00010b.r2.1DG0149010.1">
    <property type="protein sequence ID" value="AVESA.00010b.r2.1DG0149010.1.CDS"/>
    <property type="gene ID" value="AVESA.00010b.r2.1DG0149010"/>
</dbReference>
<proteinExistence type="predicted"/>
<evidence type="ECO:0000313" key="2">
    <source>
        <dbReference type="Proteomes" id="UP001732700"/>
    </source>
</evidence>
<reference evidence="1" key="2">
    <citation type="submission" date="2025-09" db="UniProtKB">
        <authorList>
            <consortium name="EnsemblPlants"/>
        </authorList>
    </citation>
    <scope>IDENTIFICATION</scope>
</reference>